<comment type="caution">
    <text evidence="2">The sequence shown here is derived from an EMBL/GenBank/DDBJ whole genome shotgun (WGS) entry which is preliminary data.</text>
</comment>
<sequence length="61" mass="6853" precursor="true">MRTIMLLLVSLSIFPSQPMAEELHAPQEIVTEDHGTPRIPLLIELKMASTSIHLILSVDQF</sequence>
<name>A0A5C5XMV0_9PLAN</name>
<feature type="chain" id="PRO_5022777424" evidence="1">
    <location>
        <begin position="21"/>
        <end position="61"/>
    </location>
</feature>
<organism evidence="2 3">
    <name type="scientific">Rubinisphaera italica</name>
    <dbReference type="NCBI Taxonomy" id="2527969"/>
    <lineage>
        <taxon>Bacteria</taxon>
        <taxon>Pseudomonadati</taxon>
        <taxon>Planctomycetota</taxon>
        <taxon>Planctomycetia</taxon>
        <taxon>Planctomycetales</taxon>
        <taxon>Planctomycetaceae</taxon>
        <taxon>Rubinisphaera</taxon>
    </lineage>
</organism>
<evidence type="ECO:0000256" key="1">
    <source>
        <dbReference type="SAM" id="SignalP"/>
    </source>
</evidence>
<feature type="signal peptide" evidence="1">
    <location>
        <begin position="1"/>
        <end position="20"/>
    </location>
</feature>
<gene>
    <name evidence="2" type="ORF">Pan54_49850</name>
</gene>
<reference evidence="2 3" key="1">
    <citation type="submission" date="2019-02" db="EMBL/GenBank/DDBJ databases">
        <title>Deep-cultivation of Planctomycetes and their phenomic and genomic characterization uncovers novel biology.</title>
        <authorList>
            <person name="Wiegand S."/>
            <person name="Jogler M."/>
            <person name="Boedeker C."/>
            <person name="Pinto D."/>
            <person name="Vollmers J."/>
            <person name="Rivas-Marin E."/>
            <person name="Kohn T."/>
            <person name="Peeters S.H."/>
            <person name="Heuer A."/>
            <person name="Rast P."/>
            <person name="Oberbeckmann S."/>
            <person name="Bunk B."/>
            <person name="Jeske O."/>
            <person name="Meyerdierks A."/>
            <person name="Storesund J.E."/>
            <person name="Kallscheuer N."/>
            <person name="Luecker S."/>
            <person name="Lage O.M."/>
            <person name="Pohl T."/>
            <person name="Merkel B.J."/>
            <person name="Hornburger P."/>
            <person name="Mueller R.-W."/>
            <person name="Bruemmer F."/>
            <person name="Labrenz M."/>
            <person name="Spormann A.M."/>
            <person name="Op Den Camp H."/>
            <person name="Overmann J."/>
            <person name="Amann R."/>
            <person name="Jetten M.S.M."/>
            <person name="Mascher T."/>
            <person name="Medema M.H."/>
            <person name="Devos D.P."/>
            <person name="Kaster A.-K."/>
            <person name="Ovreas L."/>
            <person name="Rohde M."/>
            <person name="Galperin M.Y."/>
            <person name="Jogler C."/>
        </authorList>
    </citation>
    <scope>NUCLEOTIDE SEQUENCE [LARGE SCALE GENOMIC DNA]</scope>
    <source>
        <strain evidence="2 3">Pan54</strain>
    </source>
</reference>
<keyword evidence="1" id="KW-0732">Signal</keyword>
<protein>
    <submittedName>
        <fullName evidence="2">Uncharacterized protein</fullName>
    </submittedName>
</protein>
<dbReference type="AlphaFoldDB" id="A0A5C5XMV0"/>
<dbReference type="Proteomes" id="UP000316095">
    <property type="component" value="Unassembled WGS sequence"/>
</dbReference>
<keyword evidence="3" id="KW-1185">Reference proteome</keyword>
<evidence type="ECO:0000313" key="3">
    <source>
        <dbReference type="Proteomes" id="UP000316095"/>
    </source>
</evidence>
<accession>A0A5C5XMV0</accession>
<proteinExistence type="predicted"/>
<dbReference type="EMBL" id="SJPG01000001">
    <property type="protein sequence ID" value="TWT64224.1"/>
    <property type="molecule type" value="Genomic_DNA"/>
</dbReference>
<evidence type="ECO:0000313" key="2">
    <source>
        <dbReference type="EMBL" id="TWT64224.1"/>
    </source>
</evidence>